<sequence>MIHKLGLNKDNAIKNFYFKKLEVDLNVDNADDKINVISASINSKITSVDIDTSLYLDKTLISLQFFLGYKILYNLKGKNSVFVLRDESFHIVEFWRKNYIDGYSIEELILNNSMKVEIKINNIDIEIKEKGITITSYLIFSLICDKQYSLAFVGFNENGGNNIFLASNDMAKILQKTFSNNITYKDVSFIKNTQDICYLSNEDGNFSLYILGIRSLISKKVFKDINIDEIISFSLIGGNNVIFLAKTIEGINLCKGNLRNGTFIKLTNIVNEDNNVQFLMNKRTNSIYYFKTLKEKSIIYELKNNNFKVELINIEGQVFWCDIDNSNSIIGLVSLDSKINIFIYKNNIVYNAIPDYIEEIVKVSIAKFSNLIYMLCKSKNESLILIYDIEKKNFRKINYKLNLYKAYDFVLSPSEEEMFYTADGNEGLNIYNLNLKTLENNFLVSVPNTNLNLYYKS</sequence>
<organism evidence="1 2">
    <name type="scientific">Clostridium cavendishii DSM 21758</name>
    <dbReference type="NCBI Taxonomy" id="1121302"/>
    <lineage>
        <taxon>Bacteria</taxon>
        <taxon>Bacillati</taxon>
        <taxon>Bacillota</taxon>
        <taxon>Clostridia</taxon>
        <taxon>Eubacteriales</taxon>
        <taxon>Clostridiaceae</taxon>
        <taxon>Clostridium</taxon>
    </lineage>
</organism>
<dbReference type="EMBL" id="FQZB01000008">
    <property type="protein sequence ID" value="SHJ45728.1"/>
    <property type="molecule type" value="Genomic_DNA"/>
</dbReference>
<protein>
    <recommendedName>
        <fullName evidence="3">WD40 repeat</fullName>
    </recommendedName>
</protein>
<dbReference type="SUPFAM" id="SSF69322">
    <property type="entry name" value="Tricorn protease domain 2"/>
    <property type="match status" value="1"/>
</dbReference>
<dbReference type="RefSeq" id="WP_072986646.1">
    <property type="nucleotide sequence ID" value="NZ_FQZB01000008.1"/>
</dbReference>
<dbReference type="Proteomes" id="UP000184310">
    <property type="component" value="Unassembled WGS sequence"/>
</dbReference>
<evidence type="ECO:0000313" key="1">
    <source>
        <dbReference type="EMBL" id="SHJ45728.1"/>
    </source>
</evidence>
<gene>
    <name evidence="1" type="ORF">SAMN02745163_02024</name>
</gene>
<proteinExistence type="predicted"/>
<dbReference type="AlphaFoldDB" id="A0A1M6JG78"/>
<keyword evidence="2" id="KW-1185">Reference proteome</keyword>
<evidence type="ECO:0008006" key="3">
    <source>
        <dbReference type="Google" id="ProtNLM"/>
    </source>
</evidence>
<dbReference type="STRING" id="1121302.SAMN02745163_02024"/>
<evidence type="ECO:0000313" key="2">
    <source>
        <dbReference type="Proteomes" id="UP000184310"/>
    </source>
</evidence>
<reference evidence="1 2" key="1">
    <citation type="submission" date="2016-11" db="EMBL/GenBank/DDBJ databases">
        <authorList>
            <person name="Jaros S."/>
            <person name="Januszkiewicz K."/>
            <person name="Wedrychowicz H."/>
        </authorList>
    </citation>
    <scope>NUCLEOTIDE SEQUENCE [LARGE SCALE GENOMIC DNA]</scope>
    <source>
        <strain evidence="1 2">DSM 21758</strain>
    </source>
</reference>
<accession>A0A1M6JG78</accession>
<name>A0A1M6JG78_9CLOT</name>